<feature type="transmembrane region" description="Helical" evidence="1">
    <location>
        <begin position="136"/>
        <end position="156"/>
    </location>
</feature>
<evidence type="ECO:0000313" key="3">
    <source>
        <dbReference type="Proteomes" id="UP000006038"/>
    </source>
</evidence>
<dbReference type="EnsemblPlants" id="OB04G19480.1">
    <property type="protein sequence ID" value="OB04G19480.1"/>
    <property type="gene ID" value="OB04G19480"/>
</dbReference>
<keyword evidence="1" id="KW-0812">Transmembrane</keyword>
<dbReference type="Proteomes" id="UP000006038">
    <property type="component" value="Chromosome 4"/>
</dbReference>
<reference evidence="2" key="1">
    <citation type="journal article" date="2013" name="Nat. Commun.">
        <title>Whole-genome sequencing of Oryza brachyantha reveals mechanisms underlying Oryza genome evolution.</title>
        <authorList>
            <person name="Chen J."/>
            <person name="Huang Q."/>
            <person name="Gao D."/>
            <person name="Wang J."/>
            <person name="Lang Y."/>
            <person name="Liu T."/>
            <person name="Li B."/>
            <person name="Bai Z."/>
            <person name="Luis Goicoechea J."/>
            <person name="Liang C."/>
            <person name="Chen C."/>
            <person name="Zhang W."/>
            <person name="Sun S."/>
            <person name="Liao Y."/>
            <person name="Zhang X."/>
            <person name="Yang L."/>
            <person name="Song C."/>
            <person name="Wang M."/>
            <person name="Shi J."/>
            <person name="Liu G."/>
            <person name="Liu J."/>
            <person name="Zhou H."/>
            <person name="Zhou W."/>
            <person name="Yu Q."/>
            <person name="An N."/>
            <person name="Chen Y."/>
            <person name="Cai Q."/>
            <person name="Wang B."/>
            <person name="Liu B."/>
            <person name="Min J."/>
            <person name="Huang Y."/>
            <person name="Wu H."/>
            <person name="Li Z."/>
            <person name="Zhang Y."/>
            <person name="Yin Y."/>
            <person name="Song W."/>
            <person name="Jiang J."/>
            <person name="Jackson S.A."/>
            <person name="Wing R.A."/>
            <person name="Wang J."/>
            <person name="Chen M."/>
        </authorList>
    </citation>
    <scope>NUCLEOTIDE SEQUENCE [LARGE SCALE GENOMIC DNA]</scope>
    <source>
        <strain evidence="2">cv. IRGC 101232</strain>
    </source>
</reference>
<sequence length="233" mass="28316">MPHRAEVLPISHLLIRWWISTEIRWRGRHCQTHRVRRRRRELPVATWRRCCFAMGSWRWILLWWRRSMRRVAGRRRGRQVVSRGRRRGVSRWRRRMGWRRVVSWGRWRRVSRRRSVVMSWGWRRRRVVVRRGLRRWGLMVLMVAAAAVVVAVVLLLRRVVGRRFSRRQLTVVMLPVPSSMLLHQWRLGVGSRSLRWCLDWREGIVRQGGGGAVRRERRRKSDEEGNAHVVLDV</sequence>
<proteinExistence type="predicted"/>
<dbReference type="HOGENOM" id="CLU_1191482_0_0_1"/>
<accession>J3LXS3</accession>
<name>J3LXS3_ORYBR</name>
<keyword evidence="1" id="KW-1133">Transmembrane helix</keyword>
<keyword evidence="1" id="KW-0472">Membrane</keyword>
<dbReference type="Gramene" id="OB04G19480.1">
    <property type="protein sequence ID" value="OB04G19480.1"/>
    <property type="gene ID" value="OB04G19480"/>
</dbReference>
<dbReference type="AlphaFoldDB" id="J3LXS3"/>
<organism evidence="2">
    <name type="scientific">Oryza brachyantha</name>
    <name type="common">malo sina</name>
    <dbReference type="NCBI Taxonomy" id="4533"/>
    <lineage>
        <taxon>Eukaryota</taxon>
        <taxon>Viridiplantae</taxon>
        <taxon>Streptophyta</taxon>
        <taxon>Embryophyta</taxon>
        <taxon>Tracheophyta</taxon>
        <taxon>Spermatophyta</taxon>
        <taxon>Magnoliopsida</taxon>
        <taxon>Liliopsida</taxon>
        <taxon>Poales</taxon>
        <taxon>Poaceae</taxon>
        <taxon>BOP clade</taxon>
        <taxon>Oryzoideae</taxon>
        <taxon>Oryzeae</taxon>
        <taxon>Oryzinae</taxon>
        <taxon>Oryza</taxon>
    </lineage>
</organism>
<reference evidence="2" key="2">
    <citation type="submission" date="2013-04" db="UniProtKB">
        <authorList>
            <consortium name="EnsemblPlants"/>
        </authorList>
    </citation>
    <scope>IDENTIFICATION</scope>
</reference>
<evidence type="ECO:0000313" key="2">
    <source>
        <dbReference type="EnsemblPlants" id="OB04G19480.1"/>
    </source>
</evidence>
<keyword evidence="3" id="KW-1185">Reference proteome</keyword>
<protein>
    <submittedName>
        <fullName evidence="2">Uncharacterized protein</fullName>
    </submittedName>
</protein>
<evidence type="ECO:0000256" key="1">
    <source>
        <dbReference type="SAM" id="Phobius"/>
    </source>
</evidence>